<dbReference type="OrthoDB" id="70281at2"/>
<dbReference type="Gene3D" id="3.40.630.30">
    <property type="match status" value="1"/>
</dbReference>
<name>A0A3N1HDS1_9PSEU</name>
<protein>
    <submittedName>
        <fullName evidence="2">Aminoglycoside 2'-N-acetyltransferase I</fullName>
    </submittedName>
</protein>
<gene>
    <name evidence="2" type="ORF">EDD40_6074</name>
</gene>
<dbReference type="AlphaFoldDB" id="A0A3N1HDS1"/>
<dbReference type="RefSeq" id="WP_123745923.1">
    <property type="nucleotide sequence ID" value="NZ_RJKM01000001.1"/>
</dbReference>
<dbReference type="PROSITE" id="PS51186">
    <property type="entry name" value="GNAT"/>
    <property type="match status" value="1"/>
</dbReference>
<sequence>MSPVSVLHTWQAPESALAAARELLDEAFDGDFGDDDWEHSLGGVHAFAWDGDELIGHGAVVQRRLLHARRGTGVPHATRALRAGYVEGVAVRADRRRLGVGGAVMAALEAVVRGAYPLGALSASEDALEFYAARGWRRWRGRTFAMTPTGVERTEEEDDGIFVLPVVPLDLAGDLVCDWRDGDVW</sequence>
<dbReference type="EMBL" id="RJKM01000001">
    <property type="protein sequence ID" value="ROP40658.1"/>
    <property type="molecule type" value="Genomic_DNA"/>
</dbReference>
<evidence type="ECO:0000313" key="2">
    <source>
        <dbReference type="EMBL" id="ROP40658.1"/>
    </source>
</evidence>
<keyword evidence="3" id="KW-1185">Reference proteome</keyword>
<dbReference type="InterPro" id="IPR000182">
    <property type="entry name" value="GNAT_dom"/>
</dbReference>
<comment type="caution">
    <text evidence="2">The sequence shown here is derived from an EMBL/GenBank/DDBJ whole genome shotgun (WGS) entry which is preliminary data.</text>
</comment>
<dbReference type="CDD" id="cd04301">
    <property type="entry name" value="NAT_SF"/>
    <property type="match status" value="1"/>
</dbReference>
<dbReference type="GO" id="GO:0016747">
    <property type="term" value="F:acyltransferase activity, transferring groups other than amino-acyl groups"/>
    <property type="evidence" value="ECO:0007669"/>
    <property type="project" value="InterPro"/>
</dbReference>
<dbReference type="InterPro" id="IPR016181">
    <property type="entry name" value="Acyl_CoA_acyltransferase"/>
</dbReference>
<evidence type="ECO:0000259" key="1">
    <source>
        <dbReference type="PROSITE" id="PS51186"/>
    </source>
</evidence>
<accession>A0A3N1HDS1</accession>
<keyword evidence="2" id="KW-0808">Transferase</keyword>
<proteinExistence type="predicted"/>
<dbReference type="SUPFAM" id="SSF55729">
    <property type="entry name" value="Acyl-CoA N-acyltransferases (Nat)"/>
    <property type="match status" value="1"/>
</dbReference>
<reference evidence="2 3" key="1">
    <citation type="submission" date="2018-11" db="EMBL/GenBank/DDBJ databases">
        <title>Sequencing the genomes of 1000 actinobacteria strains.</title>
        <authorList>
            <person name="Klenk H.-P."/>
        </authorList>
    </citation>
    <scope>NUCLEOTIDE SEQUENCE [LARGE SCALE GENOMIC DNA]</scope>
    <source>
        <strain evidence="2 3">DSM 44231</strain>
    </source>
</reference>
<dbReference type="Proteomes" id="UP000268727">
    <property type="component" value="Unassembled WGS sequence"/>
</dbReference>
<evidence type="ECO:0000313" key="3">
    <source>
        <dbReference type="Proteomes" id="UP000268727"/>
    </source>
</evidence>
<organism evidence="2 3">
    <name type="scientific">Saccharothrix texasensis</name>
    <dbReference type="NCBI Taxonomy" id="103734"/>
    <lineage>
        <taxon>Bacteria</taxon>
        <taxon>Bacillati</taxon>
        <taxon>Actinomycetota</taxon>
        <taxon>Actinomycetes</taxon>
        <taxon>Pseudonocardiales</taxon>
        <taxon>Pseudonocardiaceae</taxon>
        <taxon>Saccharothrix</taxon>
    </lineage>
</organism>
<feature type="domain" description="N-acetyltransferase" evidence="1">
    <location>
        <begin position="7"/>
        <end position="151"/>
    </location>
</feature>
<dbReference type="Pfam" id="PF00583">
    <property type="entry name" value="Acetyltransf_1"/>
    <property type="match status" value="1"/>
</dbReference>